<dbReference type="Proteomes" id="UP001165488">
    <property type="component" value="Unassembled WGS sequence"/>
</dbReference>
<accession>A0ABS9UJM2</accession>
<sequence>MYISNLIEVASVQVENIVNKTLIASRVREVFELNNELIFKLKLNDYEGVEIFSVKLLAEDESELSIDFEYEFDKGFINLFGDDFQDAYSVEIIYDTKESDYLVIPESFKQACLIIIGDLFSNRQDIVIGRSTTNIKVVEYLLQPYKNKILM</sequence>
<evidence type="ECO:0000313" key="1">
    <source>
        <dbReference type="EMBL" id="MCH7396564.1"/>
    </source>
</evidence>
<dbReference type="Gene3D" id="1.10.3230.30">
    <property type="entry name" value="Phage gp6-like head-tail connector protein"/>
    <property type="match status" value="1"/>
</dbReference>
<protein>
    <submittedName>
        <fullName evidence="1">Phage gp6-like head-tail connector protein</fullName>
    </submittedName>
</protein>
<evidence type="ECO:0000313" key="2">
    <source>
        <dbReference type="Proteomes" id="UP001165488"/>
    </source>
</evidence>
<name>A0ABS9UJM2_9BACT</name>
<keyword evidence="2" id="KW-1185">Reference proteome</keyword>
<reference evidence="1" key="1">
    <citation type="submission" date="2022-03" db="EMBL/GenBank/DDBJ databases">
        <title>De novo assembled genomes of Belliella spp. (Cyclobacteriaceae) strains.</title>
        <authorList>
            <person name="Szabo A."/>
            <person name="Korponai K."/>
            <person name="Felfoldi T."/>
        </authorList>
    </citation>
    <scope>NUCLEOTIDE SEQUENCE</scope>
    <source>
        <strain evidence="1">DSM 107340</strain>
    </source>
</reference>
<dbReference type="CDD" id="cd08054">
    <property type="entry name" value="gp6"/>
    <property type="match status" value="1"/>
</dbReference>
<proteinExistence type="predicted"/>
<organism evidence="1 2">
    <name type="scientific">Belliella calami</name>
    <dbReference type="NCBI Taxonomy" id="2923436"/>
    <lineage>
        <taxon>Bacteria</taxon>
        <taxon>Pseudomonadati</taxon>
        <taxon>Bacteroidota</taxon>
        <taxon>Cytophagia</taxon>
        <taxon>Cytophagales</taxon>
        <taxon>Cyclobacteriaceae</taxon>
        <taxon>Belliella</taxon>
    </lineage>
</organism>
<comment type="caution">
    <text evidence="1">The sequence shown here is derived from an EMBL/GenBank/DDBJ whole genome shotgun (WGS) entry which is preliminary data.</text>
</comment>
<dbReference type="EMBL" id="JAKZGS010000001">
    <property type="protein sequence ID" value="MCH7396564.1"/>
    <property type="molecule type" value="Genomic_DNA"/>
</dbReference>
<gene>
    <name evidence="1" type="ORF">MM236_01130</name>
</gene>